<evidence type="ECO:0000313" key="3">
    <source>
        <dbReference type="EMBL" id="PRQ40484.1"/>
    </source>
</evidence>
<comment type="caution">
    <text evidence="3">The sequence shown here is derived from an EMBL/GenBank/DDBJ whole genome shotgun (WGS) entry which is preliminary data.</text>
</comment>
<dbReference type="NCBIfam" id="TIGR01640">
    <property type="entry name" value="F_box_assoc_1"/>
    <property type="match status" value="1"/>
</dbReference>
<gene>
    <name evidence="3" type="ORF">RchiOBHm_Chr4g0436521</name>
</gene>
<dbReference type="Gramene" id="PRQ40484">
    <property type="protein sequence ID" value="PRQ40484"/>
    <property type="gene ID" value="RchiOBHm_Chr4g0436521"/>
</dbReference>
<dbReference type="OMA" id="ARCCCIS"/>
<name>A0A2P6R224_ROSCH</name>
<dbReference type="Pfam" id="PF08268">
    <property type="entry name" value="FBA_3"/>
    <property type="match status" value="1"/>
</dbReference>
<dbReference type="Pfam" id="PF12937">
    <property type="entry name" value="F-box-like"/>
    <property type="match status" value="1"/>
</dbReference>
<protein>
    <submittedName>
        <fullName evidence="3">Putative F-box domain-containing protein</fullName>
    </submittedName>
</protein>
<dbReference type="InterPro" id="IPR001810">
    <property type="entry name" value="F-box_dom"/>
</dbReference>
<feature type="domain" description="F-box" evidence="2">
    <location>
        <begin position="10"/>
        <end position="47"/>
    </location>
</feature>
<dbReference type="AlphaFoldDB" id="A0A2P6R224"/>
<dbReference type="CDD" id="cd22157">
    <property type="entry name" value="F-box_AtFBW1-like"/>
    <property type="match status" value="1"/>
</dbReference>
<organism evidence="3 4">
    <name type="scientific">Rosa chinensis</name>
    <name type="common">China rose</name>
    <dbReference type="NCBI Taxonomy" id="74649"/>
    <lineage>
        <taxon>Eukaryota</taxon>
        <taxon>Viridiplantae</taxon>
        <taxon>Streptophyta</taxon>
        <taxon>Embryophyta</taxon>
        <taxon>Tracheophyta</taxon>
        <taxon>Spermatophyta</taxon>
        <taxon>Magnoliopsida</taxon>
        <taxon>eudicotyledons</taxon>
        <taxon>Gunneridae</taxon>
        <taxon>Pentapetalae</taxon>
        <taxon>rosids</taxon>
        <taxon>fabids</taxon>
        <taxon>Rosales</taxon>
        <taxon>Rosaceae</taxon>
        <taxon>Rosoideae</taxon>
        <taxon>Rosoideae incertae sedis</taxon>
        <taxon>Rosa</taxon>
    </lineage>
</organism>
<dbReference type="Proteomes" id="UP000238479">
    <property type="component" value="Chromosome 4"/>
</dbReference>
<dbReference type="InterPro" id="IPR036047">
    <property type="entry name" value="F-box-like_dom_sf"/>
</dbReference>
<dbReference type="PANTHER" id="PTHR31111">
    <property type="entry name" value="BNAA05G37150D PROTEIN-RELATED"/>
    <property type="match status" value="1"/>
</dbReference>
<evidence type="ECO:0000259" key="1">
    <source>
        <dbReference type="Pfam" id="PF08268"/>
    </source>
</evidence>
<dbReference type="SUPFAM" id="SSF81383">
    <property type="entry name" value="F-box domain"/>
    <property type="match status" value="1"/>
</dbReference>
<accession>A0A2P6R224</accession>
<evidence type="ECO:0000313" key="4">
    <source>
        <dbReference type="Proteomes" id="UP000238479"/>
    </source>
</evidence>
<proteinExistence type="predicted"/>
<dbReference type="PANTHER" id="PTHR31111:SF138">
    <property type="entry name" value="F-BOX ASSOCIATED DOMAIN-CONTAINING PROTEIN"/>
    <property type="match status" value="1"/>
</dbReference>
<dbReference type="EMBL" id="PDCK01000042">
    <property type="protein sequence ID" value="PRQ40484.1"/>
    <property type="molecule type" value="Genomic_DNA"/>
</dbReference>
<sequence length="375" mass="42396">MEADSVISGELPPEIICFQILPRLPTKFVIRCRCVCKSWSSLTRNPSFLTVHRSFRCSPSTHLLFTTSDDSTTTLQHFHSVKLNQEEGEKNVINPTTDLFSLPAPSYSFLGGTHSINGLTILADQLNAKTVYVFNPCTEQIITLPHTSLEAELFTHHLGFSAVTNEYKVFQVHWSGNEDYPNYVTSLRFKIFTLGTTTWRHIELDFPFDPERLDFAKKSVCLHGGIHWMHTNQKIIVAFDVGAERFRANIPLPGDCDSGNIVEVGGCVAVYDTSLLQQDMMLLWILEDYQNHVWVKKNIIFTSSWEKLGCPIPLGTIHTGELLLKPTLRDSGNVSVHLYNIESDSFRKCKISLPVKIGLWSLLTSYDESVITLRS</sequence>
<dbReference type="InterPro" id="IPR013187">
    <property type="entry name" value="F-box-assoc_dom_typ3"/>
</dbReference>
<dbReference type="Gene3D" id="1.20.1280.50">
    <property type="match status" value="1"/>
</dbReference>
<dbReference type="InterPro" id="IPR017451">
    <property type="entry name" value="F-box-assoc_interact_dom"/>
</dbReference>
<dbReference type="STRING" id="74649.A0A2P6R224"/>
<reference evidence="3 4" key="1">
    <citation type="journal article" date="2018" name="Nat. Genet.">
        <title>The Rosa genome provides new insights in the design of modern roses.</title>
        <authorList>
            <person name="Bendahmane M."/>
        </authorList>
    </citation>
    <scope>NUCLEOTIDE SEQUENCE [LARGE SCALE GENOMIC DNA]</scope>
    <source>
        <strain evidence="4">cv. Old Blush</strain>
    </source>
</reference>
<feature type="domain" description="F-box associated beta-propeller type 3" evidence="1">
    <location>
        <begin position="63"/>
        <end position="352"/>
    </location>
</feature>
<dbReference type="OrthoDB" id="687122at2759"/>
<keyword evidence="4" id="KW-1185">Reference proteome</keyword>
<evidence type="ECO:0000259" key="2">
    <source>
        <dbReference type="Pfam" id="PF12937"/>
    </source>
</evidence>